<name>A0ABN8I460_9NEOP</name>
<dbReference type="PANTHER" id="PTHR10612:SF34">
    <property type="entry name" value="APOLIPOPROTEIN D"/>
    <property type="match status" value="1"/>
</dbReference>
<dbReference type="PANTHER" id="PTHR10612">
    <property type="entry name" value="APOLIPOPROTEIN D"/>
    <property type="match status" value="1"/>
</dbReference>
<evidence type="ECO:0000259" key="4">
    <source>
        <dbReference type="Pfam" id="PF00061"/>
    </source>
</evidence>
<reference evidence="5" key="1">
    <citation type="submission" date="2022-03" db="EMBL/GenBank/DDBJ databases">
        <authorList>
            <person name="Martin H S."/>
        </authorList>
    </citation>
    <scope>NUCLEOTIDE SEQUENCE</scope>
</reference>
<dbReference type="PIRSF" id="PIRSF036893">
    <property type="entry name" value="Lipocalin_ApoD"/>
    <property type="match status" value="1"/>
</dbReference>
<dbReference type="Gene3D" id="2.40.128.20">
    <property type="match status" value="1"/>
</dbReference>
<organism evidence="5 6">
    <name type="scientific">Iphiclides podalirius</name>
    <name type="common">scarce swallowtail</name>
    <dbReference type="NCBI Taxonomy" id="110791"/>
    <lineage>
        <taxon>Eukaryota</taxon>
        <taxon>Metazoa</taxon>
        <taxon>Ecdysozoa</taxon>
        <taxon>Arthropoda</taxon>
        <taxon>Hexapoda</taxon>
        <taxon>Insecta</taxon>
        <taxon>Pterygota</taxon>
        <taxon>Neoptera</taxon>
        <taxon>Endopterygota</taxon>
        <taxon>Lepidoptera</taxon>
        <taxon>Glossata</taxon>
        <taxon>Ditrysia</taxon>
        <taxon>Papilionoidea</taxon>
        <taxon>Papilionidae</taxon>
        <taxon>Papilioninae</taxon>
        <taxon>Iphiclides</taxon>
    </lineage>
</organism>
<dbReference type="InterPro" id="IPR003057">
    <property type="entry name" value="Invtbrt_color"/>
</dbReference>
<dbReference type="PROSITE" id="PS00213">
    <property type="entry name" value="LIPOCALIN"/>
    <property type="match status" value="1"/>
</dbReference>
<comment type="similarity">
    <text evidence="1 3">Belongs to the calycin superfamily. Lipocalin family.</text>
</comment>
<protein>
    <recommendedName>
        <fullName evidence="4">Lipocalin/cytosolic fatty-acid binding domain-containing protein</fullName>
    </recommendedName>
</protein>
<evidence type="ECO:0000256" key="1">
    <source>
        <dbReference type="ARBA" id="ARBA00006889"/>
    </source>
</evidence>
<dbReference type="EMBL" id="OW152828">
    <property type="protein sequence ID" value="CAH2044971.1"/>
    <property type="molecule type" value="Genomic_DNA"/>
</dbReference>
<dbReference type="SUPFAM" id="SSF50814">
    <property type="entry name" value="Lipocalins"/>
    <property type="match status" value="1"/>
</dbReference>
<dbReference type="InterPro" id="IPR022272">
    <property type="entry name" value="Lipocalin_CS"/>
</dbReference>
<sequence>MASAQVFYDGPCPPAKPMDFFDFSAYQGTWYEIARYPNAAEEGTRGKCTTAQYFVYGDKGRVRNTHVVAGVKSYIDGDITHVEPGKVMLTYTFGGRSKNSFLTVLQTDYTNYSIGYGCKYFKDTDTHQVFSWIKSRSKVLDPNSLAIVNNYLQYSPLLDSDKYILNDYSAASCSYNFVKDIQEFLD</sequence>
<evidence type="ECO:0000256" key="3">
    <source>
        <dbReference type="RuleBase" id="RU003695"/>
    </source>
</evidence>
<dbReference type="PRINTS" id="PR01273">
    <property type="entry name" value="INVTBRTCOLOR"/>
</dbReference>
<feature type="non-terminal residue" evidence="5">
    <location>
        <position position="1"/>
    </location>
</feature>
<feature type="domain" description="Lipocalin/cytosolic fatty-acid binding" evidence="4">
    <location>
        <begin position="27"/>
        <end position="154"/>
    </location>
</feature>
<accession>A0ABN8I460</accession>
<keyword evidence="6" id="KW-1185">Reference proteome</keyword>
<dbReference type="InterPro" id="IPR022271">
    <property type="entry name" value="Lipocalin_ApoD"/>
</dbReference>
<evidence type="ECO:0000313" key="6">
    <source>
        <dbReference type="Proteomes" id="UP000837857"/>
    </source>
</evidence>
<evidence type="ECO:0000313" key="5">
    <source>
        <dbReference type="EMBL" id="CAH2044971.1"/>
    </source>
</evidence>
<gene>
    <name evidence="5" type="ORF">IPOD504_LOCUS4873</name>
</gene>
<dbReference type="InterPro" id="IPR000566">
    <property type="entry name" value="Lipocln_cytosolic_FA-bd_dom"/>
</dbReference>
<dbReference type="Pfam" id="PF00061">
    <property type="entry name" value="Lipocalin"/>
    <property type="match status" value="1"/>
</dbReference>
<proteinExistence type="inferred from homology"/>
<evidence type="ECO:0000256" key="2">
    <source>
        <dbReference type="ARBA" id="ARBA00023157"/>
    </source>
</evidence>
<keyword evidence="2" id="KW-1015">Disulfide bond</keyword>
<dbReference type="InterPro" id="IPR012674">
    <property type="entry name" value="Calycin"/>
</dbReference>
<dbReference type="Proteomes" id="UP000837857">
    <property type="component" value="Chromosome 16"/>
</dbReference>